<keyword evidence="3" id="KW-1185">Reference proteome</keyword>
<accession>A0ABS8X036</accession>
<protein>
    <recommendedName>
        <fullName evidence="4">Dot/Icm T4SS effector</fullName>
    </recommendedName>
</protein>
<comment type="caution">
    <text evidence="2">The sequence shown here is derived from an EMBL/GenBank/DDBJ whole genome shotgun (WGS) entry which is preliminary data.</text>
</comment>
<evidence type="ECO:0000313" key="2">
    <source>
        <dbReference type="EMBL" id="MCE3532118.1"/>
    </source>
</evidence>
<dbReference type="EMBL" id="JAJTND010000004">
    <property type="protein sequence ID" value="MCE3532118.1"/>
    <property type="molecule type" value="Genomic_DNA"/>
</dbReference>
<feature type="compositionally biased region" description="Basic and acidic residues" evidence="1">
    <location>
        <begin position="1"/>
        <end position="10"/>
    </location>
</feature>
<evidence type="ECO:0000313" key="3">
    <source>
        <dbReference type="Proteomes" id="UP001320170"/>
    </source>
</evidence>
<dbReference type="Proteomes" id="UP001320170">
    <property type="component" value="Unassembled WGS sequence"/>
</dbReference>
<evidence type="ECO:0000256" key="1">
    <source>
        <dbReference type="SAM" id="MobiDB-lite"/>
    </source>
</evidence>
<gene>
    <name evidence="2" type="ORF">LXO92_06990</name>
</gene>
<evidence type="ECO:0008006" key="4">
    <source>
        <dbReference type="Google" id="ProtNLM"/>
    </source>
</evidence>
<proteinExistence type="predicted"/>
<reference evidence="2 3" key="1">
    <citation type="journal article" date="2024" name="Pathogens">
        <title>Characterization of a Novel Species of Legionella Isolated from a Healthcare Facility: Legionella resiliens sp. nov.</title>
        <authorList>
            <person name="Cristino S."/>
            <person name="Pascale M.R."/>
            <person name="Marino F."/>
            <person name="Derelitto C."/>
            <person name="Salaris S."/>
            <person name="Orsini M."/>
            <person name="Squarzoni S."/>
            <person name="Grottola A."/>
            <person name="Girolamini L."/>
        </authorList>
    </citation>
    <scope>NUCLEOTIDE SEQUENCE [LARGE SCALE GENOMIC DNA]</scope>
    <source>
        <strain evidence="2 3">8cVS16</strain>
    </source>
</reference>
<organism evidence="2 3">
    <name type="scientific">Legionella resiliens</name>
    <dbReference type="NCBI Taxonomy" id="2905958"/>
    <lineage>
        <taxon>Bacteria</taxon>
        <taxon>Pseudomonadati</taxon>
        <taxon>Pseudomonadota</taxon>
        <taxon>Gammaproteobacteria</taxon>
        <taxon>Legionellales</taxon>
        <taxon>Legionellaceae</taxon>
        <taxon>Legionella</taxon>
    </lineage>
</organism>
<dbReference type="RefSeq" id="WP_182351950.1">
    <property type="nucleotide sequence ID" value="NZ_JAJSPM010000005.1"/>
</dbReference>
<name>A0ABS8X036_9GAMM</name>
<feature type="region of interest" description="Disordered" evidence="1">
    <location>
        <begin position="1"/>
        <end position="22"/>
    </location>
</feature>
<sequence length="521" mass="59320">MSGTKIEMDKGPSMTYPSSEVSDDTLTVEVQERIIDNPGGGDCGFYAFAIGLIDIIQKEHALTGTSKTYDQWKIQSRYHISFQEILGIDLNELYHSRGNYRKELQELLFKLQMSLRTIACNIYKDEPINRIITEAVLKDGRANIEATPIFCKFMELVDFFLGKGDSLAKISQFNELAFSREVQELAIETAQSLVPLITDKSEKEAKRIQNTHVKEALLKDVVVDRKANPDSVILKGVEKIKEKGRWATHYDLKEIADQLHVNLHVVGKVNGRDKPSYPVITLYNESNIHWTTKATIVKKMSKALAKPTKLLEVSSLPGLSSKKIIELETEPKPLKKDTVTKKSPIQDQNFQKTEVGTQKKTQPQVMKRQPQYSIYNQTLFNHSDEIPLTSMSSKEDQKELNRLIHIVHRAVIAYCTYSDGIIFSLFHRHGASGRTRASKFDEQLSLVEDLEQAKNMLMDFLEDSKNGNTHPHSFRTMLLQGLLAANDPHHKKDLKYVSKNYSVLLEEFQEELIPDELVISL</sequence>